<name>A0A1B8XSQ1_XENTR</name>
<dbReference type="EMBL" id="KV464932">
    <property type="protein sequence ID" value="OCA13681.1"/>
    <property type="molecule type" value="Genomic_DNA"/>
</dbReference>
<reference evidence="1" key="3">
    <citation type="submission" date="2016-05" db="EMBL/GenBank/DDBJ databases">
        <title>WGS assembly of Xenopus tropicalis.</title>
        <authorList>
            <person name="Sessions A."/>
            <person name="Jenkins J."/>
            <person name="Mitros T."/>
            <person name="Lyons J.T."/>
            <person name="Dichmann D.S."/>
            <person name="Robert J."/>
            <person name="Harland R.M."/>
            <person name="Rokhsar D.S."/>
        </authorList>
    </citation>
    <scope>NUCLEOTIDE SEQUENCE</scope>
    <source>
        <strain evidence="1">Nigerian</strain>
    </source>
</reference>
<evidence type="ECO:0000313" key="1">
    <source>
        <dbReference type="EMBL" id="OCA13681.1"/>
    </source>
</evidence>
<reference evidence="1" key="2">
    <citation type="journal article" date="2010" name="Science">
        <title>The genome of the Western clawed frog Xenopus tropicalis.</title>
        <authorList>
            <person name="Hellsten U."/>
            <person name="Harland R.M."/>
            <person name="Gilchrist M.J."/>
            <person name="Hendrix D."/>
            <person name="Jurka J."/>
            <person name="Kapitonov V."/>
            <person name="Ovcharenko I."/>
            <person name="Putnam N.H."/>
            <person name="Shu S."/>
            <person name="Taher L."/>
            <person name="Blitz I.L."/>
            <person name="Blumberg B."/>
            <person name="Dichmann D.S."/>
            <person name="Dubchak I."/>
            <person name="Amaya E."/>
            <person name="Detter J.C."/>
            <person name="Fletcher R."/>
            <person name="Gerhard D.S."/>
            <person name="Goodstein D."/>
            <person name="Graves T."/>
            <person name="Grigoriev I.V."/>
            <person name="Grimwood J."/>
            <person name="Kawashima T."/>
            <person name="Lindquist E."/>
            <person name="Lucas S.M."/>
            <person name="Mead P.E."/>
            <person name="Mitros T."/>
            <person name="Ogino H."/>
            <person name="Ohta Y."/>
            <person name="Poliakov A.V."/>
            <person name="Pollet N."/>
            <person name="Robert J."/>
            <person name="Salamov A."/>
            <person name="Sater A.K."/>
            <person name="Schmutz J."/>
            <person name="Terry A."/>
            <person name="Vize P.D."/>
            <person name="Warren W.C."/>
            <person name="Wells D."/>
            <person name="Wills A."/>
            <person name="Wilson R.K."/>
            <person name="Zimmerman L.B."/>
            <person name="Zorn A.M."/>
            <person name="Grainger R."/>
            <person name="Grammer T."/>
            <person name="Khokha M.K."/>
            <person name="Richardson P.M."/>
            <person name="Rokhsar D.S."/>
        </authorList>
    </citation>
    <scope>NUCLEOTIDE SEQUENCE [LARGE SCALE GENOMIC DNA]</scope>
    <source>
        <strain evidence="1">Nigerian</strain>
    </source>
</reference>
<gene>
    <name evidence="1" type="ORF">XENTR_v90029898mg</name>
</gene>
<sequence length="58" mass="6554">MPQMFISHILNCFYSFSSLYDVKSHKLSSISCEWRARSSTGGGSPLNYWNSTTVISCQ</sequence>
<dbReference type="AlphaFoldDB" id="A0A1B8XSQ1"/>
<protein>
    <submittedName>
        <fullName evidence="1">Uncharacterized protein</fullName>
    </submittedName>
</protein>
<reference evidence="1" key="1">
    <citation type="submission" date="2009-11" db="EMBL/GenBank/DDBJ databases">
        <authorList>
            <consortium name="US DOE Joint Genome Institute (JGI-PGF)"/>
            <person name="Ottilar R."/>
            <person name="Schmutz J."/>
            <person name="Salamov A."/>
            <person name="Cheng J.F."/>
            <person name="Lucas S."/>
            <person name="Pitluck S."/>
            <person name="Gundlach H."/>
            <person name="Guo Y."/>
            <person name="Haberer G."/>
            <person name="Nasrallah J."/>
            <person name="Mayer K.F.X."/>
            <person name="van de Peer Y."/>
            <person name="Weigel D."/>
            <person name="Grigoriev I.V."/>
        </authorList>
    </citation>
    <scope>NUCLEOTIDE SEQUENCE</scope>
    <source>
        <strain evidence="1">Nigerian</strain>
    </source>
</reference>
<accession>A0A1B8XSQ1</accession>
<organism evidence="1">
    <name type="scientific">Xenopus tropicalis</name>
    <name type="common">Western clawed frog</name>
    <name type="synonym">Silurana tropicalis</name>
    <dbReference type="NCBI Taxonomy" id="8364"/>
    <lineage>
        <taxon>Eukaryota</taxon>
        <taxon>Metazoa</taxon>
        <taxon>Chordata</taxon>
        <taxon>Craniata</taxon>
        <taxon>Vertebrata</taxon>
        <taxon>Euteleostomi</taxon>
        <taxon>Amphibia</taxon>
        <taxon>Batrachia</taxon>
        <taxon>Anura</taxon>
        <taxon>Pipoidea</taxon>
        <taxon>Pipidae</taxon>
        <taxon>Xenopodinae</taxon>
        <taxon>Xenopus</taxon>
        <taxon>Silurana</taxon>
    </lineage>
</organism>
<proteinExistence type="predicted"/>